<dbReference type="InterPro" id="IPR001138">
    <property type="entry name" value="Zn2Cys6_DnaBD"/>
</dbReference>
<keyword evidence="3" id="KW-0444">Lipid biosynthesis</keyword>
<dbReference type="PANTHER" id="PTHR14207:SF0">
    <property type="entry name" value="3-BETA-HYDROXYSTEROID-DELTA(8),DELTA(7)-ISOMERASE"/>
    <property type="match status" value="1"/>
</dbReference>
<feature type="transmembrane region" description="Helical" evidence="16">
    <location>
        <begin position="1125"/>
        <end position="1147"/>
    </location>
</feature>
<evidence type="ECO:0000256" key="10">
    <source>
        <dbReference type="ARBA" id="ARBA00023166"/>
    </source>
</evidence>
<keyword evidence="5" id="KW-0752">Steroid biosynthesis</keyword>
<evidence type="ECO:0000256" key="9">
    <source>
        <dbReference type="ARBA" id="ARBA00023136"/>
    </source>
</evidence>
<evidence type="ECO:0000256" key="1">
    <source>
        <dbReference type="ARBA" id="ARBA00004141"/>
    </source>
</evidence>
<keyword evidence="9 14" id="KW-0472">Membrane</keyword>
<dbReference type="InterPro" id="IPR021858">
    <property type="entry name" value="Fun_TF"/>
</dbReference>
<evidence type="ECO:0000256" key="4">
    <source>
        <dbReference type="ARBA" id="ARBA00022692"/>
    </source>
</evidence>
<feature type="transmembrane region" description="Helical" evidence="16">
    <location>
        <begin position="197"/>
        <end position="218"/>
    </location>
</feature>
<name>A0A395N4F6_9HYPO</name>
<dbReference type="GO" id="GO:0000981">
    <property type="term" value="F:DNA-binding transcription factor activity, RNA polymerase II-specific"/>
    <property type="evidence" value="ECO:0007669"/>
    <property type="project" value="InterPro"/>
</dbReference>
<dbReference type="GO" id="GO:0047750">
    <property type="term" value="F:cholestenol delta-isomerase activity"/>
    <property type="evidence" value="ECO:0007669"/>
    <property type="project" value="InterPro"/>
</dbReference>
<evidence type="ECO:0000256" key="12">
    <source>
        <dbReference type="ARBA" id="ARBA00023235"/>
    </source>
</evidence>
<feature type="compositionally biased region" description="Basic residues" evidence="15">
    <location>
        <begin position="287"/>
        <end position="298"/>
    </location>
</feature>
<dbReference type="InterPro" id="IPR007905">
    <property type="entry name" value="EBP"/>
</dbReference>
<evidence type="ECO:0000256" key="14">
    <source>
        <dbReference type="PROSITE-ProRule" id="PRU01087"/>
    </source>
</evidence>
<evidence type="ECO:0000256" key="7">
    <source>
        <dbReference type="ARBA" id="ARBA00023011"/>
    </source>
</evidence>
<dbReference type="Pfam" id="PF13878">
    <property type="entry name" value="zf-C2H2_3"/>
    <property type="match status" value="1"/>
</dbReference>
<evidence type="ECO:0000256" key="17">
    <source>
        <dbReference type="SAM" id="SignalP"/>
    </source>
</evidence>
<proteinExistence type="inferred from homology"/>
<dbReference type="Pfam" id="PF11951">
    <property type="entry name" value="Fungal_trans_2"/>
    <property type="match status" value="1"/>
</dbReference>
<feature type="compositionally biased region" description="Basic and acidic residues" evidence="15">
    <location>
        <begin position="299"/>
        <end position="310"/>
    </location>
</feature>
<dbReference type="InterPro" id="IPR033118">
    <property type="entry name" value="EXPERA"/>
</dbReference>
<dbReference type="GO" id="GO:0000247">
    <property type="term" value="F:C-8 sterol isomerase activity"/>
    <property type="evidence" value="ECO:0007669"/>
    <property type="project" value="TreeGrafter"/>
</dbReference>
<evidence type="ECO:0000256" key="2">
    <source>
        <dbReference type="ARBA" id="ARBA00008337"/>
    </source>
</evidence>
<feature type="domain" description="EXPERA" evidence="18">
    <location>
        <begin position="1123"/>
        <end position="1269"/>
    </location>
</feature>
<feature type="compositionally biased region" description="Polar residues" evidence="15">
    <location>
        <begin position="344"/>
        <end position="355"/>
    </location>
</feature>
<keyword evidence="4 14" id="KW-0812">Transmembrane</keyword>
<keyword evidence="17" id="KW-0732">Signal</keyword>
<reference evidence="19 20" key="1">
    <citation type="journal article" date="2018" name="PLoS Pathog.">
        <title>Evolution of structural diversity of trichothecenes, a family of toxins produced by plant pathogenic and entomopathogenic fungi.</title>
        <authorList>
            <person name="Proctor R.H."/>
            <person name="McCormick S.P."/>
            <person name="Kim H.S."/>
            <person name="Cardoza R.E."/>
            <person name="Stanley A.M."/>
            <person name="Lindo L."/>
            <person name="Kelly A."/>
            <person name="Brown D.W."/>
            <person name="Lee T."/>
            <person name="Vaughan M.M."/>
            <person name="Alexander N.J."/>
            <person name="Busman M."/>
            <person name="Gutierrez S."/>
        </authorList>
    </citation>
    <scope>NUCLEOTIDE SEQUENCE [LARGE SCALE GENOMIC DNA]</scope>
    <source>
        <strain evidence="19 20">NRRL 13405</strain>
    </source>
</reference>
<dbReference type="GO" id="GO:0016126">
    <property type="term" value="P:sterol biosynthetic process"/>
    <property type="evidence" value="ECO:0007669"/>
    <property type="project" value="UniProtKB-KW"/>
</dbReference>
<dbReference type="CDD" id="cd00067">
    <property type="entry name" value="GAL4"/>
    <property type="match status" value="1"/>
</dbReference>
<feature type="compositionally biased region" description="Low complexity" evidence="15">
    <location>
        <begin position="367"/>
        <end position="379"/>
    </location>
</feature>
<keyword evidence="11" id="KW-0753">Steroid metabolism</keyword>
<dbReference type="Proteomes" id="UP000265631">
    <property type="component" value="Unassembled WGS sequence"/>
</dbReference>
<feature type="transmembrane region" description="Helical" evidence="16">
    <location>
        <begin position="1093"/>
        <end position="1113"/>
    </location>
</feature>
<feature type="region of interest" description="Disordered" evidence="15">
    <location>
        <begin position="253"/>
        <end position="475"/>
    </location>
</feature>
<evidence type="ECO:0000256" key="5">
    <source>
        <dbReference type="ARBA" id="ARBA00022955"/>
    </source>
</evidence>
<feature type="compositionally biased region" description="Polar residues" evidence="15">
    <location>
        <begin position="35"/>
        <end position="44"/>
    </location>
</feature>
<feature type="compositionally biased region" description="Low complexity" evidence="15">
    <location>
        <begin position="444"/>
        <end position="463"/>
    </location>
</feature>
<feature type="region of interest" description="Disordered" evidence="15">
    <location>
        <begin position="13"/>
        <end position="54"/>
    </location>
</feature>
<evidence type="ECO:0000313" key="20">
    <source>
        <dbReference type="Proteomes" id="UP000265631"/>
    </source>
</evidence>
<feature type="compositionally biased region" description="Pro residues" evidence="15">
    <location>
        <begin position="387"/>
        <end position="397"/>
    </location>
</feature>
<keyword evidence="6 14" id="KW-1133">Transmembrane helix</keyword>
<evidence type="ECO:0000313" key="19">
    <source>
        <dbReference type="EMBL" id="RFN55006.1"/>
    </source>
</evidence>
<protein>
    <submittedName>
        <fullName evidence="19">Vacuolar er assembly vma12</fullName>
    </submittedName>
</protein>
<evidence type="ECO:0000256" key="15">
    <source>
        <dbReference type="SAM" id="MobiDB-lite"/>
    </source>
</evidence>
<feature type="transmembrane region" description="Helical" evidence="16">
    <location>
        <begin position="1212"/>
        <end position="1230"/>
    </location>
</feature>
<evidence type="ECO:0000256" key="13">
    <source>
        <dbReference type="ARBA" id="ARBA00023242"/>
    </source>
</evidence>
<comment type="subcellular location">
    <subcellularLocation>
        <location evidence="1">Membrane</location>
        <topology evidence="1">Multi-pass membrane protein</topology>
    </subcellularLocation>
</comment>
<evidence type="ECO:0000256" key="6">
    <source>
        <dbReference type="ARBA" id="ARBA00022989"/>
    </source>
</evidence>
<keyword evidence="20" id="KW-1185">Reference proteome</keyword>
<dbReference type="Pfam" id="PF11712">
    <property type="entry name" value="Vma12"/>
    <property type="match status" value="1"/>
</dbReference>
<keyword evidence="13" id="KW-0539">Nucleus</keyword>
<dbReference type="EMBL" id="PXXK01000011">
    <property type="protein sequence ID" value="RFN55006.1"/>
    <property type="molecule type" value="Genomic_DNA"/>
</dbReference>
<accession>A0A395N4F6</accession>
<dbReference type="PROSITE" id="PS51751">
    <property type="entry name" value="EXPERA"/>
    <property type="match status" value="1"/>
</dbReference>
<keyword evidence="10" id="KW-1207">Sterol metabolism</keyword>
<evidence type="ECO:0000259" key="18">
    <source>
        <dbReference type="PROSITE" id="PS51751"/>
    </source>
</evidence>
<feature type="compositionally biased region" description="Basic and acidic residues" evidence="15">
    <location>
        <begin position="253"/>
        <end position="263"/>
    </location>
</feature>
<organism evidence="19 20">
    <name type="scientific">Fusarium flagelliforme</name>
    <dbReference type="NCBI Taxonomy" id="2675880"/>
    <lineage>
        <taxon>Eukaryota</taxon>
        <taxon>Fungi</taxon>
        <taxon>Dikarya</taxon>
        <taxon>Ascomycota</taxon>
        <taxon>Pezizomycotina</taxon>
        <taxon>Sordariomycetes</taxon>
        <taxon>Hypocreomycetidae</taxon>
        <taxon>Hypocreales</taxon>
        <taxon>Nectriaceae</taxon>
        <taxon>Fusarium</taxon>
        <taxon>Fusarium incarnatum-equiseti species complex</taxon>
    </lineage>
</organism>
<keyword evidence="12" id="KW-0413">Isomerase</keyword>
<dbReference type="Pfam" id="PF05241">
    <property type="entry name" value="EBP"/>
    <property type="match status" value="1"/>
</dbReference>
<feature type="transmembrane region" description="Helical" evidence="16">
    <location>
        <begin position="169"/>
        <end position="191"/>
    </location>
</feature>
<gene>
    <name evidence="19" type="ORF">FIE12Z_689</name>
</gene>
<dbReference type="GO" id="GO:0005783">
    <property type="term" value="C:endoplasmic reticulum"/>
    <property type="evidence" value="ECO:0007669"/>
    <property type="project" value="TreeGrafter"/>
</dbReference>
<dbReference type="GO" id="GO:0016020">
    <property type="term" value="C:membrane"/>
    <property type="evidence" value="ECO:0007669"/>
    <property type="project" value="UniProtKB-SubCell"/>
</dbReference>
<evidence type="ECO:0000256" key="8">
    <source>
        <dbReference type="ARBA" id="ARBA00023098"/>
    </source>
</evidence>
<evidence type="ECO:0000256" key="11">
    <source>
        <dbReference type="ARBA" id="ARBA00023221"/>
    </source>
</evidence>
<dbReference type="GO" id="GO:0070072">
    <property type="term" value="P:vacuolar proton-transporting V-type ATPase complex assembly"/>
    <property type="evidence" value="ECO:0007669"/>
    <property type="project" value="InterPro"/>
</dbReference>
<dbReference type="InterPro" id="IPR021013">
    <property type="entry name" value="ATPase_Vma12"/>
</dbReference>
<feature type="signal peptide" evidence="17">
    <location>
        <begin position="1"/>
        <end position="15"/>
    </location>
</feature>
<dbReference type="InterPro" id="IPR028005">
    <property type="entry name" value="AcTrfase_ESCO_Znf_dom"/>
</dbReference>
<dbReference type="PANTHER" id="PTHR14207">
    <property type="entry name" value="STEROL ISOMERASE"/>
    <property type="match status" value="1"/>
</dbReference>
<feature type="compositionally biased region" description="Acidic residues" evidence="15">
    <location>
        <begin position="21"/>
        <end position="34"/>
    </location>
</feature>
<feature type="chain" id="PRO_5017417415" evidence="17">
    <location>
        <begin position="16"/>
        <end position="1293"/>
    </location>
</feature>
<feature type="transmembrane region" description="Helical" evidence="16">
    <location>
        <begin position="1179"/>
        <end position="1200"/>
    </location>
</feature>
<feature type="compositionally biased region" description="Acidic residues" evidence="15">
    <location>
        <begin position="422"/>
        <end position="438"/>
    </location>
</feature>
<dbReference type="Pfam" id="PF00172">
    <property type="entry name" value="Zn_clus"/>
    <property type="match status" value="1"/>
</dbReference>
<keyword evidence="7" id="KW-0756">Sterol biosynthesis</keyword>
<sequence>MVLLTMTSSIVEALATVEPTETPENEDHDSENETQESSQPTNEPSLDDPKVGKPISHDQIVDLWKRSKAQDNTNYTLEQLLRGASVYIPPPPPKPEPSPEFKALMARLRRDEEARAYERMMNPIPQQETFKDRFPSSAAAFAEVNRPTTAADLGDDDIAMEEVHKQVTLIINFLVSIAGVAGTLWVTARWWSLPSRLFLTMGGSILVGIAEVVVYNAYMWKMDEGRKKHGKVKEVKEVVESWVLGKDDDQDEKTVLLNEKDDGVNDGVRKRKTEHRSESPAPSTSRPRAKPLRTYGKRNIRDDSPREQSLKKRRIPSEETPTDTSAPKDTDKESPSLPKIVAEDTQNTIETTAPNKPTKGSILSFFKPIPSSSTAASSPKSDEPRPGSTPPSSPPAPRIEARKKPRLLRFRATSLPALNGENSEDDTQPAEGAKDEEESGAKPTRSTLRESSLNRESSSNSDAKAGKKTKGKSTVQTTLNLSSQAAFSECKVCNTVWNPLYPDDVKYHTKQHAAVLRARRKEKENELAEPEVLTSITAVFLMGGSAGHESICRSIRRVKCDMGKPACQRCLSSRRKCDGYLPENSPMTRRQLAEAARQISAVGPISQALSQYPGSAAGRSANLTLFDVFRTLTAPSTASFIPSQFWTREILQLAHSEPAVWHATLALGAIHQRHELYFQGYGDESEKMWNDANESYGRAISCAREVKDPTKLLSLSLALVSITHLIGRWSDSQVHIMAAHKLLNQAGYSMETSSAAEMLTRLDLHAMTFSDSSAPYPYQNAPSRVWIDEHMQRIAGLQSYAQAGTALFGVMRRLMMMAQKTADEFDGSLAEEEDLMEVTRRDLASWEYKMGQFEENHANPHDQRGAISIRLYHTLMRTFLAGGAFGSELRWDNFLGLYERILMLAETLCASTQNFHVKSPLSLEPGVIVPVFMVAQRCRHPWLRRRAIAFLYKLKRQEGMWFSDGAAAVSKKIMEIEGQTYFESDLANSDDNASSLASGDIPWEAWASVDVESLPARTSWAGIEKVPEEKRMRETMVMQPLYFNFTTLTSHIIDKMDTIVEAVNATGRIPLHPYSPLNALLPEYVANTIPSRMLVGSFVVMSIAIFAVTLLFINSAPRKLSKGEIFVTMWFALCGCIHFFFEGYYVANFTDLSSKLSLFAQLWKEYSLSDSRYLTQDSFLVPMEAITAILWGPMSFFCAWSIVKQHPLRHPIQLIISVGQLYGDVLYFATCYFNEIVHNIVYCRPEQFYFYMYYVFCNAIWIVIPAALVIQSIVATKRAFAKVQAAEMSKKAL</sequence>
<evidence type="ECO:0000256" key="16">
    <source>
        <dbReference type="SAM" id="Phobius"/>
    </source>
</evidence>
<dbReference type="GO" id="GO:0008270">
    <property type="term" value="F:zinc ion binding"/>
    <property type="evidence" value="ECO:0007669"/>
    <property type="project" value="InterPro"/>
</dbReference>
<evidence type="ECO:0000256" key="3">
    <source>
        <dbReference type="ARBA" id="ARBA00022516"/>
    </source>
</evidence>
<feature type="transmembrane region" description="Helical" evidence="16">
    <location>
        <begin position="1250"/>
        <end position="1270"/>
    </location>
</feature>
<dbReference type="GO" id="GO:0004769">
    <property type="term" value="F:steroid Delta-isomerase activity"/>
    <property type="evidence" value="ECO:0007669"/>
    <property type="project" value="TreeGrafter"/>
</dbReference>
<comment type="similarity">
    <text evidence="2">Belongs to the EBP family.</text>
</comment>
<dbReference type="STRING" id="2594813.A0A395N4F6"/>
<keyword evidence="8" id="KW-0443">Lipid metabolism</keyword>
<comment type="caution">
    <text evidence="19">The sequence shown here is derived from an EMBL/GenBank/DDBJ whole genome shotgun (WGS) entry which is preliminary data.</text>
</comment>